<gene>
    <name evidence="2" type="ORF">D1639_03505</name>
</gene>
<feature type="transmembrane region" description="Helical" evidence="1">
    <location>
        <begin position="12"/>
        <end position="31"/>
    </location>
</feature>
<dbReference type="AlphaFoldDB" id="A0A7C9P5F1"/>
<keyword evidence="1" id="KW-0472">Membrane</keyword>
<feature type="transmembrane region" description="Helical" evidence="1">
    <location>
        <begin position="70"/>
        <end position="93"/>
    </location>
</feature>
<feature type="transmembrane region" description="Helical" evidence="1">
    <location>
        <begin position="37"/>
        <end position="58"/>
    </location>
</feature>
<evidence type="ECO:0000313" key="2">
    <source>
        <dbReference type="EMBL" id="NBI34111.1"/>
    </source>
</evidence>
<protein>
    <recommendedName>
        <fullName evidence="3">DUF3021 domain-containing protein</fullName>
    </recommendedName>
</protein>
<accession>A0A7C9P5F1</accession>
<dbReference type="PROSITE" id="PS51257">
    <property type="entry name" value="PROKAR_LIPOPROTEIN"/>
    <property type="match status" value="1"/>
</dbReference>
<reference evidence="2" key="1">
    <citation type="submission" date="2018-08" db="EMBL/GenBank/DDBJ databases">
        <title>Murine metabolic-syndrome-specific gut microbial biobank.</title>
        <authorList>
            <person name="Liu C."/>
        </authorList>
    </citation>
    <scope>NUCLEOTIDE SEQUENCE [LARGE SCALE GENOMIC DNA]</scope>
    <source>
        <strain evidence="2">Z82</strain>
    </source>
</reference>
<keyword evidence="1" id="KW-0812">Transmembrane</keyword>
<evidence type="ECO:0008006" key="3">
    <source>
        <dbReference type="Google" id="ProtNLM"/>
    </source>
</evidence>
<proteinExistence type="predicted"/>
<comment type="caution">
    <text evidence="2">The sequence shown here is derived from an EMBL/GenBank/DDBJ whole genome shotgun (WGS) entry which is preliminary data.</text>
</comment>
<sequence length="143" mass="15564">MNGFVKKIALSACVMFTICMVAGCVAAMAFVGPQYGLVMTLTLLAASVALSALRGLWFTDGIIRRLAYPARILGFGLTAFAVLCLCAWLGGWFPMDNVWAWASFAAIFLAILGVICVIYQVYFKATVGSFDAALRKYHERMGR</sequence>
<name>A0A7C9P5F1_9BACT</name>
<dbReference type="EMBL" id="QWKH01000015">
    <property type="protein sequence ID" value="NBI34111.1"/>
    <property type="molecule type" value="Genomic_DNA"/>
</dbReference>
<feature type="transmembrane region" description="Helical" evidence="1">
    <location>
        <begin position="99"/>
        <end position="122"/>
    </location>
</feature>
<organism evidence="2">
    <name type="scientific">Muribaculaceae bacterium Z82</name>
    <dbReference type="NCBI Taxonomy" id="2304548"/>
    <lineage>
        <taxon>Bacteria</taxon>
        <taxon>Pseudomonadati</taxon>
        <taxon>Bacteroidota</taxon>
        <taxon>Bacteroidia</taxon>
        <taxon>Bacteroidales</taxon>
        <taxon>Muribaculaceae</taxon>
    </lineage>
</organism>
<keyword evidence="1" id="KW-1133">Transmembrane helix</keyword>
<evidence type="ECO:0000256" key="1">
    <source>
        <dbReference type="SAM" id="Phobius"/>
    </source>
</evidence>